<reference evidence="1" key="1">
    <citation type="submission" date="2011-09" db="EMBL/GenBank/DDBJ databases">
        <title>Complete sequence of Halovivax ruber XH-70.</title>
        <authorList>
            <consortium name="US DOE Joint Genome Institute"/>
            <person name="Lucas S."/>
            <person name="Han J."/>
            <person name="Lapidus A."/>
            <person name="Cheng J.-F."/>
            <person name="Goodwin L."/>
            <person name="Pitluck S."/>
            <person name="Peters L."/>
            <person name="Mikhailova N."/>
            <person name="Davenport K."/>
            <person name="Detter J.C."/>
            <person name="Han C."/>
            <person name="Tapia R."/>
            <person name="Land M."/>
            <person name="Hauser L."/>
            <person name="Kyrpides N."/>
            <person name="Ivanova N."/>
            <person name="Pagani I."/>
            <person name="Sproer C."/>
            <person name="Anderson I."/>
            <person name="Woyke T."/>
        </authorList>
    </citation>
    <scope>NUCLEOTIDE SEQUENCE</scope>
    <source>
        <strain evidence="1">XH-70</strain>
    </source>
</reference>
<dbReference type="RefSeq" id="WP_015300542.1">
    <property type="nucleotide sequence ID" value="NC_019964.1"/>
</dbReference>
<accession>L0IAP5</accession>
<dbReference type="KEGG" id="hru:Halru_1274"/>
<organism evidence="1 2">
    <name type="scientific">Halovivax ruber (strain DSM 18193 / JCM 13892 / XH-70)</name>
    <dbReference type="NCBI Taxonomy" id="797302"/>
    <lineage>
        <taxon>Archaea</taxon>
        <taxon>Methanobacteriati</taxon>
        <taxon>Methanobacteriota</taxon>
        <taxon>Stenosarchaea group</taxon>
        <taxon>Halobacteria</taxon>
        <taxon>Halobacteriales</taxon>
        <taxon>Natrialbaceae</taxon>
        <taxon>Halovivax</taxon>
    </lineage>
</organism>
<gene>
    <name evidence="1" type="ordered locus">Halru_1274</name>
</gene>
<sequence length="116" mass="12890">MLTVRGQAGGTELTGTIYERGEEAPRFRGAPDEDAAYVWICDEFYEVSSGGSRLELEDRVVNVAFETPLPRGFDTKERAIDAATEHVRTQFRRIGVDADSVELSVEPVDEAGERPR</sequence>
<keyword evidence="2" id="KW-1185">Reference proteome</keyword>
<evidence type="ECO:0000313" key="2">
    <source>
        <dbReference type="Proteomes" id="UP000010846"/>
    </source>
</evidence>
<dbReference type="Proteomes" id="UP000010846">
    <property type="component" value="Chromosome"/>
</dbReference>
<name>L0IAP5_HALRX</name>
<dbReference type="STRING" id="797302.Halru_1274"/>
<protein>
    <submittedName>
        <fullName evidence="1">Uncharacterized protein</fullName>
    </submittedName>
</protein>
<evidence type="ECO:0000313" key="1">
    <source>
        <dbReference type="EMBL" id="AGB15888.1"/>
    </source>
</evidence>
<dbReference type="eggNOG" id="arCOG04777">
    <property type="taxonomic scope" value="Archaea"/>
</dbReference>
<dbReference type="Pfam" id="PF23425">
    <property type="entry name" value="DUF7113"/>
    <property type="match status" value="1"/>
</dbReference>
<dbReference type="OrthoDB" id="280959at2157"/>
<dbReference type="InterPro" id="IPR055537">
    <property type="entry name" value="DUF7113"/>
</dbReference>
<dbReference type="GeneID" id="14375528"/>
<dbReference type="HOGENOM" id="CLU_165229_0_0_2"/>
<proteinExistence type="predicted"/>
<dbReference type="AlphaFoldDB" id="L0IAP5"/>
<dbReference type="EMBL" id="CP003050">
    <property type="protein sequence ID" value="AGB15888.1"/>
    <property type="molecule type" value="Genomic_DNA"/>
</dbReference>